<accession>A0A1L8WAP4</accession>
<gene>
    <name evidence="1" type="ORF">RV14_GL001256</name>
</gene>
<comment type="caution">
    <text evidence="1">The sequence shown here is derived from an EMBL/GenBank/DDBJ whole genome shotgun (WGS) entry which is preliminary data.</text>
</comment>
<proteinExistence type="predicted"/>
<name>A0A1L8WAP4_9ENTE</name>
<keyword evidence="2" id="KW-1185">Reference proteome</keyword>
<protein>
    <submittedName>
        <fullName evidence="1">Uncharacterized protein</fullName>
    </submittedName>
</protein>
<reference evidence="1 2" key="1">
    <citation type="submission" date="2014-12" db="EMBL/GenBank/DDBJ databases">
        <title>Draft genome sequences of 29 type strains of Enterococci.</title>
        <authorList>
            <person name="Zhong Z."/>
            <person name="Sun Z."/>
            <person name="Liu W."/>
            <person name="Zhang W."/>
            <person name="Zhang H."/>
        </authorList>
    </citation>
    <scope>NUCLEOTIDE SEQUENCE [LARGE SCALE GENOMIC DNA]</scope>
    <source>
        <strain evidence="1 2">DSM 15687</strain>
    </source>
</reference>
<evidence type="ECO:0000313" key="1">
    <source>
        <dbReference type="EMBL" id="OJG78107.1"/>
    </source>
</evidence>
<evidence type="ECO:0000313" key="2">
    <source>
        <dbReference type="Proteomes" id="UP000182152"/>
    </source>
</evidence>
<dbReference type="Proteomes" id="UP000182152">
    <property type="component" value="Unassembled WGS sequence"/>
</dbReference>
<dbReference type="AlphaFoldDB" id="A0A1L8WAP4"/>
<dbReference type="STRING" id="150033.RV14_GL001256"/>
<dbReference type="EMBL" id="JXLB01000027">
    <property type="protein sequence ID" value="OJG78107.1"/>
    <property type="molecule type" value="Genomic_DNA"/>
</dbReference>
<organism evidence="1 2">
    <name type="scientific">Enterococcus ratti</name>
    <dbReference type="NCBI Taxonomy" id="150033"/>
    <lineage>
        <taxon>Bacteria</taxon>
        <taxon>Bacillati</taxon>
        <taxon>Bacillota</taxon>
        <taxon>Bacilli</taxon>
        <taxon>Lactobacillales</taxon>
        <taxon>Enterococcaceae</taxon>
        <taxon>Enterococcus</taxon>
    </lineage>
</organism>
<sequence>MRRLLITKKNDQVIKEIDEFERRIDMLALMLTLKRGNEKRKYLTFIKTSARFL</sequence>